<keyword evidence="2 4" id="KW-0238">DNA-binding</keyword>
<proteinExistence type="predicted"/>
<dbReference type="InterPro" id="IPR001647">
    <property type="entry name" value="HTH_TetR"/>
</dbReference>
<dbReference type="Proteomes" id="UP000051887">
    <property type="component" value="Unassembled WGS sequence"/>
</dbReference>
<accession>A0A0P1FWJ4</accession>
<keyword evidence="8" id="KW-1185">Reference proteome</keyword>
<dbReference type="RefSeq" id="WP_058244497.1">
    <property type="nucleotide sequence ID" value="NZ_CYSB01000030.1"/>
</dbReference>
<evidence type="ECO:0000256" key="1">
    <source>
        <dbReference type="ARBA" id="ARBA00023015"/>
    </source>
</evidence>
<evidence type="ECO:0000256" key="4">
    <source>
        <dbReference type="PROSITE-ProRule" id="PRU00335"/>
    </source>
</evidence>
<evidence type="ECO:0000313" key="8">
    <source>
        <dbReference type="Proteomes" id="UP000051086"/>
    </source>
</evidence>
<protein>
    <submittedName>
        <fullName evidence="7">Potential acrAB operon repressor</fullName>
    </submittedName>
</protein>
<dbReference type="InterPro" id="IPR009057">
    <property type="entry name" value="Homeodomain-like_sf"/>
</dbReference>
<dbReference type="Pfam" id="PF00440">
    <property type="entry name" value="TetR_N"/>
    <property type="match status" value="1"/>
</dbReference>
<name>A0A0P1FWJ4_9RHOB</name>
<dbReference type="GO" id="GO:0000976">
    <property type="term" value="F:transcription cis-regulatory region binding"/>
    <property type="evidence" value="ECO:0007669"/>
    <property type="project" value="TreeGrafter"/>
</dbReference>
<feature type="DNA-binding region" description="H-T-H motif" evidence="4">
    <location>
        <begin position="37"/>
        <end position="56"/>
    </location>
</feature>
<dbReference type="PANTHER" id="PTHR30055:SF234">
    <property type="entry name" value="HTH-TYPE TRANSCRIPTIONAL REGULATOR BETI"/>
    <property type="match status" value="1"/>
</dbReference>
<dbReference type="PRINTS" id="PR00455">
    <property type="entry name" value="HTHTETR"/>
</dbReference>
<evidence type="ECO:0000256" key="2">
    <source>
        <dbReference type="ARBA" id="ARBA00023125"/>
    </source>
</evidence>
<dbReference type="GO" id="GO:0003700">
    <property type="term" value="F:DNA-binding transcription factor activity"/>
    <property type="evidence" value="ECO:0007669"/>
    <property type="project" value="TreeGrafter"/>
</dbReference>
<dbReference type="PANTHER" id="PTHR30055">
    <property type="entry name" value="HTH-TYPE TRANSCRIPTIONAL REGULATOR RUTR"/>
    <property type="match status" value="1"/>
</dbReference>
<evidence type="ECO:0000256" key="3">
    <source>
        <dbReference type="ARBA" id="ARBA00023163"/>
    </source>
</evidence>
<dbReference type="OrthoDB" id="8478851at2"/>
<evidence type="ECO:0000259" key="5">
    <source>
        <dbReference type="PROSITE" id="PS50977"/>
    </source>
</evidence>
<dbReference type="Proteomes" id="UP000051086">
    <property type="component" value="Unassembled WGS sequence"/>
</dbReference>
<dbReference type="EMBL" id="CYSB01000030">
    <property type="protein sequence ID" value="CUH68087.1"/>
    <property type="molecule type" value="Genomic_DNA"/>
</dbReference>
<dbReference type="InterPro" id="IPR023772">
    <property type="entry name" value="DNA-bd_HTH_TetR-type_CS"/>
</dbReference>
<dbReference type="PROSITE" id="PS01081">
    <property type="entry name" value="HTH_TETR_1"/>
    <property type="match status" value="1"/>
</dbReference>
<feature type="domain" description="HTH tetR-type" evidence="5">
    <location>
        <begin position="14"/>
        <end position="74"/>
    </location>
</feature>
<dbReference type="SUPFAM" id="SSF46689">
    <property type="entry name" value="Homeodomain-like"/>
    <property type="match status" value="1"/>
</dbReference>
<reference evidence="6 8" key="2">
    <citation type="submission" date="2015-09" db="EMBL/GenBank/DDBJ databases">
        <authorList>
            <person name="Rodrigo-Torres L."/>
            <person name="Arahal D.R."/>
        </authorList>
    </citation>
    <scope>NUCLEOTIDE SEQUENCE [LARGE SCALE GENOMIC DNA]</scope>
    <source>
        <strain evidence="6 8">CECT 5118</strain>
    </source>
</reference>
<dbReference type="EMBL" id="CYSC01000040">
    <property type="protein sequence ID" value="CUH73339.1"/>
    <property type="molecule type" value="Genomic_DNA"/>
</dbReference>
<sequence length="194" mass="20548">MQKKKSIPNADRRAMMRARLIAEARNLFVEKGYAETSTPEIVRAAEVTRGALYHHFADKADLFRAVVQQEAATLAAEIDQGAVADSGDPLTSGSRAFFASMAKEGRARLLLIEGPAVLGLAEMAEIDAGGGRQSLMLGLQQARPDLAEAELQALSDVLSAAFDRAALAVSQGQSESPYLAAMEQVMASLMAPSG</sequence>
<organism evidence="7 9">
    <name type="scientific">Thalassovita autumnalis</name>
    <dbReference type="NCBI Taxonomy" id="2072972"/>
    <lineage>
        <taxon>Bacteria</taxon>
        <taxon>Pseudomonadati</taxon>
        <taxon>Pseudomonadota</taxon>
        <taxon>Alphaproteobacteria</taxon>
        <taxon>Rhodobacterales</taxon>
        <taxon>Roseobacteraceae</taxon>
        <taxon>Thalassovita</taxon>
    </lineage>
</organism>
<dbReference type="InterPro" id="IPR050109">
    <property type="entry name" value="HTH-type_TetR-like_transc_reg"/>
</dbReference>
<dbReference type="PROSITE" id="PS50977">
    <property type="entry name" value="HTH_TETR_2"/>
    <property type="match status" value="1"/>
</dbReference>
<reference evidence="7 9" key="1">
    <citation type="submission" date="2015-09" db="EMBL/GenBank/DDBJ databases">
        <authorList>
            <consortium name="Swine Surveillance"/>
        </authorList>
    </citation>
    <scope>NUCLEOTIDE SEQUENCE [LARGE SCALE GENOMIC DNA]</scope>
    <source>
        <strain evidence="7 9">5120</strain>
    </source>
</reference>
<evidence type="ECO:0000313" key="7">
    <source>
        <dbReference type="EMBL" id="CUH73339.1"/>
    </source>
</evidence>
<dbReference type="AlphaFoldDB" id="A0A0P1FWJ4"/>
<keyword evidence="1" id="KW-0805">Transcription regulation</keyword>
<evidence type="ECO:0000313" key="9">
    <source>
        <dbReference type="Proteomes" id="UP000051887"/>
    </source>
</evidence>
<gene>
    <name evidence="7" type="primary">acrR</name>
    <name evidence="6" type="ORF">TL5118_02469</name>
    <name evidence="7" type="ORF">TL5120_03147</name>
</gene>
<dbReference type="Gene3D" id="1.10.357.10">
    <property type="entry name" value="Tetracycline Repressor, domain 2"/>
    <property type="match status" value="1"/>
</dbReference>
<evidence type="ECO:0000313" key="6">
    <source>
        <dbReference type="EMBL" id="CUH68087.1"/>
    </source>
</evidence>
<keyword evidence="3" id="KW-0804">Transcription</keyword>